<proteinExistence type="predicted"/>
<protein>
    <submittedName>
        <fullName evidence="1">Uncharacterized protein</fullName>
    </submittedName>
</protein>
<accession>H1DL09</accession>
<dbReference type="Proteomes" id="UP000004892">
    <property type="component" value="Unassembled WGS sequence"/>
</dbReference>
<keyword evidence="2" id="KW-1185">Reference proteome</keyword>
<organism evidence="1 2">
    <name type="scientific">Odoribacter laneus YIT 12061</name>
    <dbReference type="NCBI Taxonomy" id="742817"/>
    <lineage>
        <taxon>Bacteria</taxon>
        <taxon>Pseudomonadati</taxon>
        <taxon>Bacteroidota</taxon>
        <taxon>Bacteroidia</taxon>
        <taxon>Bacteroidales</taxon>
        <taxon>Odoribacteraceae</taxon>
        <taxon>Odoribacter</taxon>
    </lineage>
</organism>
<gene>
    <name evidence="1" type="ORF">HMPREF9449_02945</name>
</gene>
<dbReference type="AlphaFoldDB" id="H1DL09"/>
<evidence type="ECO:0000313" key="2">
    <source>
        <dbReference type="Proteomes" id="UP000004892"/>
    </source>
</evidence>
<reference evidence="1 2" key="1">
    <citation type="submission" date="2012-01" db="EMBL/GenBank/DDBJ databases">
        <title>The Genome Sequence of Odoribacter laneus YIT 12061.</title>
        <authorList>
            <consortium name="The Broad Institute Genome Sequencing Platform"/>
            <person name="Earl A."/>
            <person name="Ward D."/>
            <person name="Feldgarden M."/>
            <person name="Gevers D."/>
            <person name="Morotomi M."/>
            <person name="Young S.K."/>
            <person name="Zeng Q."/>
            <person name="Gargeya S."/>
            <person name="Fitzgerald M."/>
            <person name="Haas B."/>
            <person name="Abouelleil A."/>
            <person name="Alvarado L."/>
            <person name="Arachchi H.M."/>
            <person name="Berlin A."/>
            <person name="Chapman S.B."/>
            <person name="Gearin G."/>
            <person name="Goldberg J."/>
            <person name="Griggs A."/>
            <person name="Gujja S."/>
            <person name="Hansen M."/>
            <person name="Heiman D."/>
            <person name="Howarth C."/>
            <person name="Larimer J."/>
            <person name="Lui A."/>
            <person name="MacDonald P.J.P."/>
            <person name="McCowen C."/>
            <person name="Montmayeur A."/>
            <person name="Murphy C."/>
            <person name="Neiman D."/>
            <person name="Pearson M."/>
            <person name="Priest M."/>
            <person name="Roberts A."/>
            <person name="Saif S."/>
            <person name="Shea T."/>
            <person name="Sisk P."/>
            <person name="Stolte C."/>
            <person name="Sykes S."/>
            <person name="Wortman J."/>
            <person name="Nusbaum C."/>
            <person name="Birren B."/>
        </authorList>
    </citation>
    <scope>NUCLEOTIDE SEQUENCE [LARGE SCALE GENOMIC DNA]</scope>
    <source>
        <strain evidence="1 2">YIT 12061</strain>
    </source>
</reference>
<comment type="caution">
    <text evidence="1">The sequence shown here is derived from an EMBL/GenBank/DDBJ whole genome shotgun (WGS) entry which is preliminary data.</text>
</comment>
<sequence length="56" mass="5905">MLGTASFCMEAIIFHLIAGLAFSRKEVSSTKSGGLILNRESVRKTGLFAAAFKGGI</sequence>
<dbReference type="HOGENOM" id="CLU_3009839_0_0_10"/>
<name>H1DL09_9BACT</name>
<evidence type="ECO:0000313" key="1">
    <source>
        <dbReference type="EMBL" id="EHP45100.1"/>
    </source>
</evidence>
<dbReference type="EMBL" id="ADMC01000034">
    <property type="protein sequence ID" value="EHP45100.1"/>
    <property type="molecule type" value="Genomic_DNA"/>
</dbReference>